<dbReference type="SMART" id="SM00054">
    <property type="entry name" value="EFh"/>
    <property type="match status" value="4"/>
</dbReference>
<protein>
    <recommendedName>
        <fullName evidence="3">EF-hand domain-containing protein</fullName>
    </recommendedName>
</protein>
<dbReference type="InterPro" id="IPR011992">
    <property type="entry name" value="EF-hand-dom_pair"/>
</dbReference>
<dbReference type="FunFam" id="1.10.238.10:FF:000001">
    <property type="entry name" value="Calmodulin 1"/>
    <property type="match status" value="1"/>
</dbReference>
<dbReference type="AlphaFoldDB" id="A0AA36J6Q0"/>
<dbReference type="GO" id="GO:0005509">
    <property type="term" value="F:calcium ion binding"/>
    <property type="evidence" value="ECO:0007669"/>
    <property type="project" value="InterPro"/>
</dbReference>
<dbReference type="Proteomes" id="UP001178507">
    <property type="component" value="Unassembled WGS sequence"/>
</dbReference>
<gene>
    <name evidence="4" type="ORF">EVOR1521_LOCUS23593</name>
</gene>
<dbReference type="Pfam" id="PF13499">
    <property type="entry name" value="EF-hand_7"/>
    <property type="match status" value="1"/>
</dbReference>
<evidence type="ECO:0000256" key="1">
    <source>
        <dbReference type="ARBA" id="ARBA00022737"/>
    </source>
</evidence>
<dbReference type="EMBL" id="CAUJNA010003363">
    <property type="protein sequence ID" value="CAJ1400196.1"/>
    <property type="molecule type" value="Genomic_DNA"/>
</dbReference>
<organism evidence="4 5">
    <name type="scientific">Effrenium voratum</name>
    <dbReference type="NCBI Taxonomy" id="2562239"/>
    <lineage>
        <taxon>Eukaryota</taxon>
        <taxon>Sar</taxon>
        <taxon>Alveolata</taxon>
        <taxon>Dinophyceae</taxon>
        <taxon>Suessiales</taxon>
        <taxon>Symbiodiniaceae</taxon>
        <taxon>Effrenium</taxon>
    </lineage>
</organism>
<dbReference type="CDD" id="cd00051">
    <property type="entry name" value="EFh"/>
    <property type="match status" value="2"/>
</dbReference>
<dbReference type="InterPro" id="IPR002048">
    <property type="entry name" value="EF_hand_dom"/>
</dbReference>
<dbReference type="PANTHER" id="PTHR23050">
    <property type="entry name" value="CALCIUM BINDING PROTEIN"/>
    <property type="match status" value="1"/>
</dbReference>
<sequence>MHYVKFRVSWAVKLEDSVLGVFEGAAGVTRAELDSIFGVSAGLIDQWVHEFDNNVYFLNALEKLVPKQLEIHLLLNFSICRDMEVVTFMSSNDVDGSGNGSLKMVEGPDTESENVGQPAEERSAVAEEAVKEVRTRAVLLTVNKKVQKSAWKLSGRQGEKEKIKGVDCARLLWLPLRASEKELTLKKVKGAINDADSAKEKKKKRTNKPSPIERMQEAFGIMNLDDDSNISREEFIKAMATVGIEGSAAENLFKRFDPDKSGLLDKQEFFAYAAKGTSDLKALMRRGGEDAEQLLKVFESWDTNQDGTISKAELERVLVVLNPSFTKKDLTKLIKAMDTNQDGEVDYEEFAEWICNPKRK</sequence>
<evidence type="ECO:0000259" key="3">
    <source>
        <dbReference type="PROSITE" id="PS50222"/>
    </source>
</evidence>
<comment type="caution">
    <text evidence="4">The sequence shown here is derived from an EMBL/GenBank/DDBJ whole genome shotgun (WGS) entry which is preliminary data.</text>
</comment>
<feature type="domain" description="EF-hand" evidence="3">
    <location>
        <begin position="325"/>
        <end position="360"/>
    </location>
</feature>
<evidence type="ECO:0000256" key="2">
    <source>
        <dbReference type="ARBA" id="ARBA00022837"/>
    </source>
</evidence>
<keyword evidence="5" id="KW-1185">Reference proteome</keyword>
<proteinExistence type="predicted"/>
<reference evidence="4" key="1">
    <citation type="submission" date="2023-08" db="EMBL/GenBank/DDBJ databases">
        <authorList>
            <person name="Chen Y."/>
            <person name="Shah S."/>
            <person name="Dougan E. K."/>
            <person name="Thang M."/>
            <person name="Chan C."/>
        </authorList>
    </citation>
    <scope>NUCLEOTIDE SEQUENCE</scope>
</reference>
<dbReference type="SUPFAM" id="SSF47473">
    <property type="entry name" value="EF-hand"/>
    <property type="match status" value="1"/>
</dbReference>
<dbReference type="Gene3D" id="1.10.238.10">
    <property type="entry name" value="EF-hand"/>
    <property type="match status" value="2"/>
</dbReference>
<evidence type="ECO:0000313" key="4">
    <source>
        <dbReference type="EMBL" id="CAJ1400196.1"/>
    </source>
</evidence>
<feature type="domain" description="EF-hand" evidence="3">
    <location>
        <begin position="210"/>
        <end position="245"/>
    </location>
</feature>
<dbReference type="PROSITE" id="PS50222">
    <property type="entry name" value="EF_HAND_2"/>
    <property type="match status" value="4"/>
</dbReference>
<dbReference type="InterPro" id="IPR018247">
    <property type="entry name" value="EF_Hand_1_Ca_BS"/>
</dbReference>
<evidence type="ECO:0000313" key="5">
    <source>
        <dbReference type="Proteomes" id="UP001178507"/>
    </source>
</evidence>
<keyword evidence="1" id="KW-0677">Repeat</keyword>
<accession>A0AA36J6Q0</accession>
<feature type="domain" description="EF-hand" evidence="3">
    <location>
        <begin position="249"/>
        <end position="279"/>
    </location>
</feature>
<name>A0AA36J6Q0_9DINO</name>
<dbReference type="Pfam" id="PF13833">
    <property type="entry name" value="EF-hand_8"/>
    <property type="match status" value="1"/>
</dbReference>
<feature type="domain" description="EF-hand" evidence="3">
    <location>
        <begin position="289"/>
        <end position="324"/>
    </location>
</feature>
<dbReference type="InterPro" id="IPR050145">
    <property type="entry name" value="Centrin_CML-like"/>
</dbReference>
<dbReference type="PROSITE" id="PS00018">
    <property type="entry name" value="EF_HAND_1"/>
    <property type="match status" value="3"/>
</dbReference>
<keyword evidence="2" id="KW-0106">Calcium</keyword>